<accession>A0A173URD1</accession>
<dbReference type="PROSITE" id="PS00105">
    <property type="entry name" value="AA_TRANSFER_CLASS_1"/>
    <property type="match status" value="1"/>
</dbReference>
<evidence type="ECO:0000256" key="5">
    <source>
        <dbReference type="ARBA" id="ARBA00022898"/>
    </source>
</evidence>
<dbReference type="EC" id="2.6.1.-" evidence="6"/>
<reference evidence="8 9" key="1">
    <citation type="submission" date="2015-09" db="EMBL/GenBank/DDBJ databases">
        <authorList>
            <consortium name="Pathogen Informatics"/>
        </authorList>
    </citation>
    <scope>NUCLEOTIDE SEQUENCE [LARGE SCALE GENOMIC DNA]</scope>
    <source>
        <strain evidence="8 9">2789STDY5834961</strain>
    </source>
</reference>
<comment type="cofactor">
    <cofactor evidence="1 6">
        <name>pyridoxal 5'-phosphate</name>
        <dbReference type="ChEBI" id="CHEBI:597326"/>
    </cofactor>
</comment>
<dbReference type="EMBL" id="CYXO01000015">
    <property type="protein sequence ID" value="CUN17603.1"/>
    <property type="molecule type" value="Genomic_DNA"/>
</dbReference>
<gene>
    <name evidence="8" type="ORF">ERS852573_02282</name>
</gene>
<dbReference type="InterPro" id="IPR050596">
    <property type="entry name" value="AspAT/PAT-like"/>
</dbReference>
<evidence type="ECO:0000256" key="4">
    <source>
        <dbReference type="ARBA" id="ARBA00022679"/>
    </source>
</evidence>
<dbReference type="InterPro" id="IPR004838">
    <property type="entry name" value="NHTrfase_class1_PyrdxlP-BS"/>
</dbReference>
<dbReference type="InterPro" id="IPR015424">
    <property type="entry name" value="PyrdxlP-dep_Trfase"/>
</dbReference>
<dbReference type="InterPro" id="IPR015422">
    <property type="entry name" value="PyrdxlP-dep_Trfase_small"/>
</dbReference>
<evidence type="ECO:0000313" key="8">
    <source>
        <dbReference type="EMBL" id="CUN17603.1"/>
    </source>
</evidence>
<sequence length="393" mass="43754">MEYKTAKRMEYLPFSGIRAVMEKATKMQQAGEKVIHLEIGRPDFDTPKKIKDAAYESLNAGHVFYTSNYGTPALRKEIAKWENEHHNVNYETSEVLVTVGVGEATYASMAAFLEEGDEVLVPNPVWLNYIHVPSSLGATPVTYSLKEENDYQIDFEELESKITEKTKMIVVVNPSNPTGGIFSRKTLEKLSEIAIRNDLLVVSDEIYSQLVYDGAEHVSIASIPGMKERTITLGGFSKAYSMTGWRLGYMCAPEGIISACVRVHQYTITCASSFVQDAAIVALNECADDVEAMRQEYQRRKDFMVKALNDIDGISCNNPQGAFYIFVNVKSLGMTSMEVAEYLLEHAKVALVPGSAFGSEGEGYLRISYACSYEDLQEAAKRIREAVAELKAR</sequence>
<evidence type="ECO:0000256" key="3">
    <source>
        <dbReference type="ARBA" id="ARBA00022576"/>
    </source>
</evidence>
<evidence type="ECO:0000256" key="6">
    <source>
        <dbReference type="RuleBase" id="RU000481"/>
    </source>
</evidence>
<dbReference type="InterPro" id="IPR004839">
    <property type="entry name" value="Aminotransferase_I/II_large"/>
</dbReference>
<comment type="similarity">
    <text evidence="2 6">Belongs to the class-I pyridoxal-phosphate-dependent aminotransferase family.</text>
</comment>
<dbReference type="AlphaFoldDB" id="A0A173URD1"/>
<dbReference type="PANTHER" id="PTHR46383:SF1">
    <property type="entry name" value="ASPARTATE AMINOTRANSFERASE"/>
    <property type="match status" value="1"/>
</dbReference>
<dbReference type="Pfam" id="PF00155">
    <property type="entry name" value="Aminotran_1_2"/>
    <property type="match status" value="1"/>
</dbReference>
<proteinExistence type="inferred from homology"/>
<organism evidence="8 9">
    <name type="scientific">Dorea longicatena</name>
    <dbReference type="NCBI Taxonomy" id="88431"/>
    <lineage>
        <taxon>Bacteria</taxon>
        <taxon>Bacillati</taxon>
        <taxon>Bacillota</taxon>
        <taxon>Clostridia</taxon>
        <taxon>Lachnospirales</taxon>
        <taxon>Lachnospiraceae</taxon>
        <taxon>Dorea</taxon>
    </lineage>
</organism>
<evidence type="ECO:0000313" key="9">
    <source>
        <dbReference type="Proteomes" id="UP000095597"/>
    </source>
</evidence>
<keyword evidence="5" id="KW-0663">Pyridoxal phosphate</keyword>
<dbReference type="OrthoDB" id="9802328at2"/>
<evidence type="ECO:0000259" key="7">
    <source>
        <dbReference type="Pfam" id="PF00155"/>
    </source>
</evidence>
<dbReference type="CDD" id="cd00609">
    <property type="entry name" value="AAT_like"/>
    <property type="match status" value="1"/>
</dbReference>
<protein>
    <recommendedName>
        <fullName evidence="6">Aminotransferase</fullName>
        <ecNumber evidence="6">2.6.1.-</ecNumber>
    </recommendedName>
</protein>
<evidence type="ECO:0000256" key="1">
    <source>
        <dbReference type="ARBA" id="ARBA00001933"/>
    </source>
</evidence>
<dbReference type="GO" id="GO:0030170">
    <property type="term" value="F:pyridoxal phosphate binding"/>
    <property type="evidence" value="ECO:0007669"/>
    <property type="project" value="InterPro"/>
</dbReference>
<dbReference type="RefSeq" id="WP_055214809.1">
    <property type="nucleotide sequence ID" value="NZ_CYXO01000015.1"/>
</dbReference>
<dbReference type="GO" id="GO:0006520">
    <property type="term" value="P:amino acid metabolic process"/>
    <property type="evidence" value="ECO:0007669"/>
    <property type="project" value="InterPro"/>
</dbReference>
<dbReference type="Gene3D" id="3.40.640.10">
    <property type="entry name" value="Type I PLP-dependent aspartate aminotransferase-like (Major domain)"/>
    <property type="match status" value="1"/>
</dbReference>
<dbReference type="Proteomes" id="UP000095597">
    <property type="component" value="Unassembled WGS sequence"/>
</dbReference>
<dbReference type="InterPro" id="IPR015421">
    <property type="entry name" value="PyrdxlP-dep_Trfase_major"/>
</dbReference>
<dbReference type="Gene3D" id="3.90.1150.10">
    <property type="entry name" value="Aspartate Aminotransferase, domain 1"/>
    <property type="match status" value="1"/>
</dbReference>
<dbReference type="FunFam" id="3.40.640.10:FF:000033">
    <property type="entry name" value="Aspartate aminotransferase"/>
    <property type="match status" value="1"/>
</dbReference>
<dbReference type="SUPFAM" id="SSF53383">
    <property type="entry name" value="PLP-dependent transferases"/>
    <property type="match status" value="1"/>
</dbReference>
<name>A0A173URD1_9FIRM</name>
<dbReference type="PANTHER" id="PTHR46383">
    <property type="entry name" value="ASPARTATE AMINOTRANSFERASE"/>
    <property type="match status" value="1"/>
</dbReference>
<feature type="domain" description="Aminotransferase class I/classII large" evidence="7">
    <location>
        <begin position="33"/>
        <end position="383"/>
    </location>
</feature>
<keyword evidence="3 6" id="KW-0032">Aminotransferase</keyword>
<dbReference type="GO" id="GO:0008483">
    <property type="term" value="F:transaminase activity"/>
    <property type="evidence" value="ECO:0007669"/>
    <property type="project" value="UniProtKB-KW"/>
</dbReference>
<keyword evidence="4 6" id="KW-0808">Transferase</keyword>
<evidence type="ECO:0000256" key="2">
    <source>
        <dbReference type="ARBA" id="ARBA00007441"/>
    </source>
</evidence>